<reference evidence="1" key="1">
    <citation type="submission" date="2018-05" db="EMBL/GenBank/DDBJ databases">
        <authorList>
            <person name="Lanie J.A."/>
            <person name="Ng W.-L."/>
            <person name="Kazmierczak K.M."/>
            <person name="Andrzejewski T.M."/>
            <person name="Davidsen T.M."/>
            <person name="Wayne K.J."/>
            <person name="Tettelin H."/>
            <person name="Glass J.I."/>
            <person name="Rusch D."/>
            <person name="Podicherti R."/>
            <person name="Tsui H.-C.T."/>
            <person name="Winkler M.E."/>
        </authorList>
    </citation>
    <scope>NUCLEOTIDE SEQUENCE</scope>
</reference>
<accession>A0A381ZG33</accession>
<gene>
    <name evidence="1" type="ORF">METZ01_LOCUS140656</name>
</gene>
<organism evidence="1">
    <name type="scientific">marine metagenome</name>
    <dbReference type="NCBI Taxonomy" id="408172"/>
    <lineage>
        <taxon>unclassified sequences</taxon>
        <taxon>metagenomes</taxon>
        <taxon>ecological metagenomes</taxon>
    </lineage>
</organism>
<protein>
    <submittedName>
        <fullName evidence="1">Uncharacterized protein</fullName>
    </submittedName>
</protein>
<feature type="non-terminal residue" evidence="1">
    <location>
        <position position="78"/>
    </location>
</feature>
<name>A0A381ZG33_9ZZZZ</name>
<dbReference type="EMBL" id="UINC01021054">
    <property type="protein sequence ID" value="SVA87802.1"/>
    <property type="molecule type" value="Genomic_DNA"/>
</dbReference>
<dbReference type="AlphaFoldDB" id="A0A381ZG33"/>
<sequence length="78" mass="8362">MTPGANSTTADPISTIAGLQKLTANAKHPETKTKERSSMSTLLGIVGEPHGEIQLQLNLVGQLQEHDPRNAYVEIGKQ</sequence>
<evidence type="ECO:0000313" key="1">
    <source>
        <dbReference type="EMBL" id="SVA87802.1"/>
    </source>
</evidence>
<proteinExistence type="predicted"/>